<feature type="transmembrane region" description="Helical" evidence="7">
    <location>
        <begin position="232"/>
        <end position="254"/>
    </location>
</feature>
<comment type="caution">
    <text evidence="9">The sequence shown here is derived from an EMBL/GenBank/DDBJ whole genome shotgun (WGS) entry which is preliminary data.</text>
</comment>
<sequence>MTALQVLPKIRRDAVDRPRRRGSVSATQRRAAWLMVAPAGLHALIWIAVPVVATFVLSVTNYSVLEPLRFVGLGNYVTAFADPVFQASIVHTAVYTFFTVPVAMAIAVFLAVLLNLQIQARSWYRAAYFLPQVTATVAVAMVWLQIYDPQNGLANKVLALLGITGPAWLADPGFALPSVIVVGIWQGIGIKMLIYLAALQNIPADLYEAAALDGANGWQRFRRITLPMLRPATFFVAVVSVISAFQVFDQVYVLTEGGPANATTMMTYEVYKSAFVNFQMGLACAKSVVLFVFLFGLTLLNRTLTGGRDED</sequence>
<dbReference type="PROSITE" id="PS50928">
    <property type="entry name" value="ABC_TM1"/>
    <property type="match status" value="1"/>
</dbReference>
<dbReference type="SUPFAM" id="SSF161098">
    <property type="entry name" value="MetI-like"/>
    <property type="match status" value="1"/>
</dbReference>
<evidence type="ECO:0000313" key="10">
    <source>
        <dbReference type="Proteomes" id="UP001500618"/>
    </source>
</evidence>
<evidence type="ECO:0000256" key="7">
    <source>
        <dbReference type="RuleBase" id="RU363032"/>
    </source>
</evidence>
<feature type="transmembrane region" description="Helical" evidence="7">
    <location>
        <begin position="174"/>
        <end position="198"/>
    </location>
</feature>
<dbReference type="RefSeq" id="WP_344308315.1">
    <property type="nucleotide sequence ID" value="NZ_BAAANY010000005.1"/>
</dbReference>
<evidence type="ECO:0000256" key="1">
    <source>
        <dbReference type="ARBA" id="ARBA00004651"/>
    </source>
</evidence>
<evidence type="ECO:0000259" key="8">
    <source>
        <dbReference type="PROSITE" id="PS50928"/>
    </source>
</evidence>
<dbReference type="EMBL" id="BAAANY010000005">
    <property type="protein sequence ID" value="GAA1666235.1"/>
    <property type="molecule type" value="Genomic_DNA"/>
</dbReference>
<feature type="transmembrane region" description="Helical" evidence="7">
    <location>
        <begin position="274"/>
        <end position="300"/>
    </location>
</feature>
<dbReference type="InterPro" id="IPR035906">
    <property type="entry name" value="MetI-like_sf"/>
</dbReference>
<organism evidence="9 10">
    <name type="scientific">Fodinicola feengrottensis</name>
    <dbReference type="NCBI Taxonomy" id="435914"/>
    <lineage>
        <taxon>Bacteria</taxon>
        <taxon>Bacillati</taxon>
        <taxon>Actinomycetota</taxon>
        <taxon>Actinomycetes</taxon>
        <taxon>Mycobacteriales</taxon>
        <taxon>Fodinicola</taxon>
    </lineage>
</organism>
<dbReference type="PANTHER" id="PTHR30193:SF41">
    <property type="entry name" value="DIACETYLCHITOBIOSE UPTAKE SYSTEM PERMEASE PROTEIN NGCF"/>
    <property type="match status" value="1"/>
</dbReference>
<comment type="similarity">
    <text evidence="7">Belongs to the binding-protein-dependent transport system permease family.</text>
</comment>
<evidence type="ECO:0000313" key="9">
    <source>
        <dbReference type="EMBL" id="GAA1666235.1"/>
    </source>
</evidence>
<evidence type="ECO:0000256" key="2">
    <source>
        <dbReference type="ARBA" id="ARBA00022448"/>
    </source>
</evidence>
<protein>
    <submittedName>
        <fullName evidence="9">Sugar ABC transporter permease</fullName>
    </submittedName>
</protein>
<dbReference type="Pfam" id="PF00528">
    <property type="entry name" value="BPD_transp_1"/>
    <property type="match status" value="1"/>
</dbReference>
<proteinExistence type="inferred from homology"/>
<dbReference type="InterPro" id="IPR000515">
    <property type="entry name" value="MetI-like"/>
</dbReference>
<feature type="transmembrane region" description="Helical" evidence="7">
    <location>
        <begin position="126"/>
        <end position="146"/>
    </location>
</feature>
<feature type="transmembrane region" description="Helical" evidence="7">
    <location>
        <begin position="31"/>
        <end position="57"/>
    </location>
</feature>
<evidence type="ECO:0000256" key="3">
    <source>
        <dbReference type="ARBA" id="ARBA00022475"/>
    </source>
</evidence>
<name>A0ABP4S5R3_9ACTN</name>
<dbReference type="Proteomes" id="UP001500618">
    <property type="component" value="Unassembled WGS sequence"/>
</dbReference>
<dbReference type="CDD" id="cd06261">
    <property type="entry name" value="TM_PBP2"/>
    <property type="match status" value="1"/>
</dbReference>
<dbReference type="PANTHER" id="PTHR30193">
    <property type="entry name" value="ABC TRANSPORTER PERMEASE PROTEIN"/>
    <property type="match status" value="1"/>
</dbReference>
<reference evidence="10" key="1">
    <citation type="journal article" date="2019" name="Int. J. Syst. Evol. Microbiol.">
        <title>The Global Catalogue of Microorganisms (GCM) 10K type strain sequencing project: providing services to taxonomists for standard genome sequencing and annotation.</title>
        <authorList>
            <consortium name="The Broad Institute Genomics Platform"/>
            <consortium name="The Broad Institute Genome Sequencing Center for Infectious Disease"/>
            <person name="Wu L."/>
            <person name="Ma J."/>
        </authorList>
    </citation>
    <scope>NUCLEOTIDE SEQUENCE [LARGE SCALE GENOMIC DNA]</scope>
    <source>
        <strain evidence="10">JCM 14718</strain>
    </source>
</reference>
<keyword evidence="5 7" id="KW-1133">Transmembrane helix</keyword>
<dbReference type="Gene3D" id="1.10.3720.10">
    <property type="entry name" value="MetI-like"/>
    <property type="match status" value="1"/>
</dbReference>
<evidence type="ECO:0000256" key="5">
    <source>
        <dbReference type="ARBA" id="ARBA00022989"/>
    </source>
</evidence>
<keyword evidence="3" id="KW-1003">Cell membrane</keyword>
<dbReference type="InterPro" id="IPR051393">
    <property type="entry name" value="ABC_transporter_permease"/>
</dbReference>
<keyword evidence="10" id="KW-1185">Reference proteome</keyword>
<feature type="transmembrane region" description="Helical" evidence="7">
    <location>
        <begin position="93"/>
        <end position="114"/>
    </location>
</feature>
<keyword evidence="4 7" id="KW-0812">Transmembrane</keyword>
<keyword evidence="2 7" id="KW-0813">Transport</keyword>
<comment type="subcellular location">
    <subcellularLocation>
        <location evidence="1 7">Cell membrane</location>
        <topology evidence="1 7">Multi-pass membrane protein</topology>
    </subcellularLocation>
</comment>
<keyword evidence="6 7" id="KW-0472">Membrane</keyword>
<gene>
    <name evidence="9" type="ORF">GCM10009765_14670</name>
</gene>
<evidence type="ECO:0000256" key="6">
    <source>
        <dbReference type="ARBA" id="ARBA00023136"/>
    </source>
</evidence>
<feature type="domain" description="ABC transmembrane type-1" evidence="8">
    <location>
        <begin position="89"/>
        <end position="301"/>
    </location>
</feature>
<evidence type="ECO:0000256" key="4">
    <source>
        <dbReference type="ARBA" id="ARBA00022692"/>
    </source>
</evidence>
<accession>A0ABP4S5R3</accession>